<evidence type="ECO:0000256" key="2">
    <source>
        <dbReference type="ARBA" id="ARBA00022729"/>
    </source>
</evidence>
<dbReference type="Gene3D" id="3.40.50.2300">
    <property type="match status" value="2"/>
</dbReference>
<name>A0ABX1J8Q5_9PSEU</name>
<proteinExistence type="inferred from homology"/>
<gene>
    <name evidence="5" type="ORF">HFP15_25105</name>
</gene>
<keyword evidence="2 3" id="KW-0732">Signal</keyword>
<dbReference type="Proteomes" id="UP000715441">
    <property type="component" value="Unassembled WGS sequence"/>
</dbReference>
<protein>
    <submittedName>
        <fullName evidence="5">Amino acid ABC transporter substrate-binding protein</fullName>
    </submittedName>
</protein>
<dbReference type="InterPro" id="IPR028081">
    <property type="entry name" value="Leu-bd"/>
</dbReference>
<dbReference type="RefSeq" id="WP_168519199.1">
    <property type="nucleotide sequence ID" value="NZ_JAAXLS010000020.1"/>
</dbReference>
<evidence type="ECO:0000313" key="5">
    <source>
        <dbReference type="EMBL" id="NKQ56162.1"/>
    </source>
</evidence>
<feature type="chain" id="PRO_5045303123" evidence="3">
    <location>
        <begin position="29"/>
        <end position="399"/>
    </location>
</feature>
<organism evidence="5 6">
    <name type="scientific">Amycolatopsis acididurans</name>
    <dbReference type="NCBI Taxonomy" id="2724524"/>
    <lineage>
        <taxon>Bacteria</taxon>
        <taxon>Bacillati</taxon>
        <taxon>Actinomycetota</taxon>
        <taxon>Actinomycetes</taxon>
        <taxon>Pseudonocardiales</taxon>
        <taxon>Pseudonocardiaceae</taxon>
        <taxon>Amycolatopsis</taxon>
    </lineage>
</organism>
<dbReference type="Pfam" id="PF13458">
    <property type="entry name" value="Peripla_BP_6"/>
    <property type="match status" value="1"/>
</dbReference>
<evidence type="ECO:0000313" key="6">
    <source>
        <dbReference type="Proteomes" id="UP000715441"/>
    </source>
</evidence>
<sequence length="399" mass="41372">MSVLSKARGAKRVALPVAAATVAITMVAACSSGGSAGGSTGSTQKIEIGTISDLSGPASVIGLAGQEGQKIAESLINKDPKTYLGSADRSLTLSYSDASNAPAQAVTVARQYIQDGKVSGIIGPLYTAQAQALAPITTQAKIPLLVPYTPGSQALTNLGDFVFASSQPDQRTVQTAITAMTKQFPNDKTIGIVYGSDSAAHIPLAAFAKQAITAAGLTPVEFSLPFASLDYNSAISTLQSKGVQAIYICSNSPAIAAAMQQAERSNYHPHWVGYSTMFDQSVITAGGPQAAGAILTSDYDPTLQKPLADTFRQQYQATYHKAPNSWAALGFQSVMTTAAAIAAIPGKVTGQALRDAMQNVKATAVVGDGTFTFDQQRLTSEPPAVLTIRDNTFQRVSGS</sequence>
<evidence type="ECO:0000256" key="1">
    <source>
        <dbReference type="ARBA" id="ARBA00010062"/>
    </source>
</evidence>
<evidence type="ECO:0000256" key="3">
    <source>
        <dbReference type="SAM" id="SignalP"/>
    </source>
</evidence>
<dbReference type="EMBL" id="JAAXLS010000020">
    <property type="protein sequence ID" value="NKQ56162.1"/>
    <property type="molecule type" value="Genomic_DNA"/>
</dbReference>
<dbReference type="InterPro" id="IPR051010">
    <property type="entry name" value="BCAA_transport"/>
</dbReference>
<dbReference type="InterPro" id="IPR028082">
    <property type="entry name" value="Peripla_BP_I"/>
</dbReference>
<evidence type="ECO:0000259" key="4">
    <source>
        <dbReference type="Pfam" id="PF13458"/>
    </source>
</evidence>
<dbReference type="SUPFAM" id="SSF53822">
    <property type="entry name" value="Periplasmic binding protein-like I"/>
    <property type="match status" value="1"/>
</dbReference>
<feature type="signal peptide" evidence="3">
    <location>
        <begin position="1"/>
        <end position="28"/>
    </location>
</feature>
<keyword evidence="6" id="KW-1185">Reference proteome</keyword>
<dbReference type="PANTHER" id="PTHR30483">
    <property type="entry name" value="LEUCINE-SPECIFIC-BINDING PROTEIN"/>
    <property type="match status" value="1"/>
</dbReference>
<dbReference type="PROSITE" id="PS51257">
    <property type="entry name" value="PROKAR_LIPOPROTEIN"/>
    <property type="match status" value="1"/>
</dbReference>
<comment type="similarity">
    <text evidence="1">Belongs to the leucine-binding protein family.</text>
</comment>
<dbReference type="CDD" id="cd06268">
    <property type="entry name" value="PBP1_ABC_transporter_LIVBP-like"/>
    <property type="match status" value="1"/>
</dbReference>
<reference evidence="5 6" key="1">
    <citation type="submission" date="2020-04" db="EMBL/GenBank/DDBJ databases">
        <title>Novel species.</title>
        <authorList>
            <person name="Teo W.F.A."/>
            <person name="Lipun K."/>
            <person name="Srisuk N."/>
            <person name="Duangmal K."/>
        </authorList>
    </citation>
    <scope>NUCLEOTIDE SEQUENCE [LARGE SCALE GENOMIC DNA]</scope>
    <source>
        <strain evidence="5 6">K13G38</strain>
    </source>
</reference>
<feature type="domain" description="Leucine-binding protein" evidence="4">
    <location>
        <begin position="45"/>
        <end position="377"/>
    </location>
</feature>
<dbReference type="PANTHER" id="PTHR30483:SF6">
    <property type="entry name" value="PERIPLASMIC BINDING PROTEIN OF ABC TRANSPORTER FOR NATURAL AMINO ACIDS"/>
    <property type="match status" value="1"/>
</dbReference>
<comment type="caution">
    <text evidence="5">The sequence shown here is derived from an EMBL/GenBank/DDBJ whole genome shotgun (WGS) entry which is preliminary data.</text>
</comment>
<accession>A0ABX1J8Q5</accession>